<dbReference type="OMA" id="AEQKYHP"/>
<evidence type="ECO:0000313" key="13">
    <source>
        <dbReference type="EnsemblPlants" id="ONIVA01G38410.1"/>
    </source>
</evidence>
<dbReference type="Gene3D" id="3.30.200.20">
    <property type="entry name" value="Phosphorylase Kinase, domain 1"/>
    <property type="match status" value="1"/>
</dbReference>
<evidence type="ECO:0000256" key="8">
    <source>
        <dbReference type="ARBA" id="ARBA00022840"/>
    </source>
</evidence>
<dbReference type="Proteomes" id="UP000006591">
    <property type="component" value="Chromosome 1"/>
</dbReference>
<dbReference type="FunFam" id="3.30.200.20:FF:000266">
    <property type="entry name" value="probable serine/threonine-protein kinase RLCKVII"/>
    <property type="match status" value="1"/>
</dbReference>
<dbReference type="STRING" id="4536.A0A0E0FUB2"/>
<dbReference type="EnsemblPlants" id="ONIVA01G38410.1">
    <property type="protein sequence ID" value="ONIVA01G38410.1"/>
    <property type="gene ID" value="ONIVA01G38410"/>
</dbReference>
<feature type="domain" description="Protein kinase" evidence="12">
    <location>
        <begin position="216"/>
        <end position="520"/>
    </location>
</feature>
<evidence type="ECO:0000256" key="11">
    <source>
        <dbReference type="SAM" id="MobiDB-lite"/>
    </source>
</evidence>
<dbReference type="InterPro" id="IPR011009">
    <property type="entry name" value="Kinase-like_dom_sf"/>
</dbReference>
<dbReference type="SUPFAM" id="SSF56112">
    <property type="entry name" value="Protein kinase-like (PK-like)"/>
    <property type="match status" value="1"/>
</dbReference>
<dbReference type="PANTHER" id="PTHR47985">
    <property type="entry name" value="OS07G0668900 PROTEIN"/>
    <property type="match status" value="1"/>
</dbReference>
<sequence length="565" mass="62964">MQTHRTDRTANNGFAKFGSWPPKSQLPPGKKNGSRPQVVARVAVEVSQQIRPAFPRGSARGCFPTLASIRAMDLLTSAMKRCCNGKTLLRGARTCRCSSASAIGSSGVRGKEEASTSATDSEPDKKRWRKKRFWRKKKKKAKKDHYGDAAATEHGSERASCRRYENDAVADLVNDISSKSDVCNVYAAEGILRITHQNIPSMVLTYRQLCNATDSFSPNNLLGEGGFGRVYRGHLEEINEIVAVKQLDKDGFQGNREFLVEVLMLSLLHHPNLVKLLGYCTDMDQRILVYECMRNGSLEDHLLGTYGRHSQRWIAMSSINPLIDRACVRADLPPKAKPLPWQTRMKIAVGAAKGIEYLHEVANPPVIYRDLKTSNILLDEDFNSKLSDFGLAKLGPVGDKSHVSTRVMGTYGYCAPEYAMTGKLTKTSDIYSFGVVLLEIITGRRAIDTSRPTHEQVLVQWAAPLVKDKKRFVRLADPLLEEKFPLKGLYQALAIASMCLQEDASNRPMISDVVAALSFLAEQKYHPQDGPDQAARKSRDRDCSNPPRKTDMVSEIKADDEIKHR</sequence>
<dbReference type="InterPro" id="IPR001245">
    <property type="entry name" value="Ser-Thr/Tyr_kinase_cat_dom"/>
</dbReference>
<dbReference type="FunFam" id="1.10.510.10:FF:000032">
    <property type="entry name" value="Serine/threonine-protein kinase PBS1"/>
    <property type="match status" value="1"/>
</dbReference>
<evidence type="ECO:0000256" key="4">
    <source>
        <dbReference type="ARBA" id="ARBA00022527"/>
    </source>
</evidence>
<evidence type="ECO:0000256" key="3">
    <source>
        <dbReference type="ARBA" id="ARBA00022475"/>
    </source>
</evidence>
<comment type="subcellular location">
    <subcellularLocation>
        <location evidence="1">Cell membrane</location>
        <topology evidence="1">Lipid-anchor</topology>
    </subcellularLocation>
</comment>
<protein>
    <recommendedName>
        <fullName evidence="12">Protein kinase domain-containing protein</fullName>
    </recommendedName>
</protein>
<dbReference type="HOGENOM" id="CLU_000288_21_0_1"/>
<dbReference type="InterPro" id="IPR017441">
    <property type="entry name" value="Protein_kinase_ATP_BS"/>
</dbReference>
<proteinExistence type="inferred from homology"/>
<evidence type="ECO:0000256" key="1">
    <source>
        <dbReference type="ARBA" id="ARBA00004193"/>
    </source>
</evidence>
<keyword evidence="7" id="KW-0418">Kinase</keyword>
<feature type="region of interest" description="Disordered" evidence="11">
    <location>
        <begin position="526"/>
        <end position="565"/>
    </location>
</feature>
<accession>A0A0E0FUB2</accession>
<dbReference type="CDD" id="cd14066">
    <property type="entry name" value="STKc_IRAK"/>
    <property type="match status" value="1"/>
</dbReference>
<organism evidence="13">
    <name type="scientific">Oryza nivara</name>
    <name type="common">Indian wild rice</name>
    <name type="synonym">Oryza sativa f. spontanea</name>
    <dbReference type="NCBI Taxonomy" id="4536"/>
    <lineage>
        <taxon>Eukaryota</taxon>
        <taxon>Viridiplantae</taxon>
        <taxon>Streptophyta</taxon>
        <taxon>Embryophyta</taxon>
        <taxon>Tracheophyta</taxon>
        <taxon>Spermatophyta</taxon>
        <taxon>Magnoliopsida</taxon>
        <taxon>Liliopsida</taxon>
        <taxon>Poales</taxon>
        <taxon>Poaceae</taxon>
        <taxon>BOP clade</taxon>
        <taxon>Oryzoideae</taxon>
        <taxon>Oryzeae</taxon>
        <taxon>Oryzinae</taxon>
        <taxon>Oryza</taxon>
    </lineage>
</organism>
<dbReference type="PROSITE" id="PS00107">
    <property type="entry name" value="PROTEIN_KINASE_ATP"/>
    <property type="match status" value="1"/>
</dbReference>
<evidence type="ECO:0000256" key="9">
    <source>
        <dbReference type="ARBA" id="ARBA00023136"/>
    </source>
</evidence>
<dbReference type="GO" id="GO:0090404">
    <property type="term" value="C:pollen tube tip"/>
    <property type="evidence" value="ECO:0007669"/>
    <property type="project" value="UniProtKB-ARBA"/>
</dbReference>
<dbReference type="GO" id="GO:0005524">
    <property type="term" value="F:ATP binding"/>
    <property type="evidence" value="ECO:0007669"/>
    <property type="project" value="UniProtKB-UniRule"/>
</dbReference>
<reference evidence="13" key="2">
    <citation type="submission" date="2018-04" db="EMBL/GenBank/DDBJ databases">
        <title>OnivRS2 (Oryza nivara Reference Sequence Version 2).</title>
        <authorList>
            <person name="Zhang J."/>
            <person name="Kudrna D."/>
            <person name="Lee S."/>
            <person name="Talag J."/>
            <person name="Rajasekar S."/>
            <person name="Welchert J."/>
            <person name="Hsing Y.-I."/>
            <person name="Wing R.A."/>
        </authorList>
    </citation>
    <scope>NUCLEOTIDE SEQUENCE [LARGE SCALE GENOMIC DNA]</scope>
</reference>
<dbReference type="InterPro" id="IPR008271">
    <property type="entry name" value="Ser/Thr_kinase_AS"/>
</dbReference>
<dbReference type="GO" id="GO:0005886">
    <property type="term" value="C:plasma membrane"/>
    <property type="evidence" value="ECO:0007669"/>
    <property type="project" value="UniProtKB-SubCell"/>
</dbReference>
<name>A0A0E0FUB2_ORYNI</name>
<evidence type="ECO:0000256" key="5">
    <source>
        <dbReference type="ARBA" id="ARBA00022679"/>
    </source>
</evidence>
<dbReference type="AlphaFoldDB" id="A0A0E0FUB2"/>
<dbReference type="Pfam" id="PF07714">
    <property type="entry name" value="PK_Tyr_Ser-Thr"/>
    <property type="match status" value="1"/>
</dbReference>
<comment type="similarity">
    <text evidence="2">Belongs to the protein kinase superfamily. Ser/Thr protein kinase family.</text>
</comment>
<evidence type="ECO:0000256" key="2">
    <source>
        <dbReference type="ARBA" id="ARBA00008684"/>
    </source>
</evidence>
<keyword evidence="4" id="KW-0723">Serine/threonine-protein kinase</keyword>
<dbReference type="PANTHER" id="PTHR47985:SF39">
    <property type="entry name" value="SERINE_THREONINE-PROTEIN KINASE PBL23-RELATED"/>
    <property type="match status" value="1"/>
</dbReference>
<dbReference type="PROSITE" id="PS50011">
    <property type="entry name" value="PROTEIN_KINASE_DOM"/>
    <property type="match status" value="1"/>
</dbReference>
<keyword evidence="9" id="KW-0472">Membrane</keyword>
<dbReference type="Gene3D" id="1.10.510.10">
    <property type="entry name" value="Transferase(Phosphotransferase) domain 1"/>
    <property type="match status" value="1"/>
</dbReference>
<feature type="compositionally biased region" description="Basic residues" evidence="11">
    <location>
        <begin position="126"/>
        <end position="143"/>
    </location>
</feature>
<keyword evidence="14" id="KW-1185">Reference proteome</keyword>
<dbReference type="GO" id="GO:0004674">
    <property type="term" value="F:protein serine/threonine kinase activity"/>
    <property type="evidence" value="ECO:0007669"/>
    <property type="project" value="UniProtKB-KW"/>
</dbReference>
<reference evidence="13" key="1">
    <citation type="submission" date="2015-04" db="UniProtKB">
        <authorList>
            <consortium name="EnsemblPlants"/>
        </authorList>
    </citation>
    <scope>IDENTIFICATION</scope>
    <source>
        <strain evidence="13">SL10</strain>
    </source>
</reference>
<evidence type="ECO:0000256" key="10">
    <source>
        <dbReference type="PROSITE-ProRule" id="PRU10141"/>
    </source>
</evidence>
<keyword evidence="8 10" id="KW-0067">ATP-binding</keyword>
<evidence type="ECO:0000259" key="12">
    <source>
        <dbReference type="PROSITE" id="PS50011"/>
    </source>
</evidence>
<feature type="binding site" evidence="10">
    <location>
        <position position="245"/>
    </location>
    <ligand>
        <name>ATP</name>
        <dbReference type="ChEBI" id="CHEBI:30616"/>
    </ligand>
</feature>
<feature type="region of interest" description="Disordered" evidence="11">
    <location>
        <begin position="102"/>
        <end position="152"/>
    </location>
</feature>
<dbReference type="SMART" id="SM00220">
    <property type="entry name" value="S_TKc"/>
    <property type="match status" value="1"/>
</dbReference>
<dbReference type="eggNOG" id="KOG1187">
    <property type="taxonomic scope" value="Eukaryota"/>
</dbReference>
<keyword evidence="6 10" id="KW-0547">Nucleotide-binding</keyword>
<dbReference type="PROSITE" id="PS00108">
    <property type="entry name" value="PROTEIN_KINASE_ST"/>
    <property type="match status" value="1"/>
</dbReference>
<evidence type="ECO:0000256" key="6">
    <source>
        <dbReference type="ARBA" id="ARBA00022741"/>
    </source>
</evidence>
<keyword evidence="3" id="KW-1003">Cell membrane</keyword>
<feature type="region of interest" description="Disordered" evidence="11">
    <location>
        <begin position="1"/>
        <end position="36"/>
    </location>
</feature>
<evidence type="ECO:0000256" key="7">
    <source>
        <dbReference type="ARBA" id="ARBA00022777"/>
    </source>
</evidence>
<dbReference type="InterPro" id="IPR000719">
    <property type="entry name" value="Prot_kinase_dom"/>
</dbReference>
<dbReference type="GO" id="GO:0010183">
    <property type="term" value="P:pollen tube guidance"/>
    <property type="evidence" value="ECO:0007669"/>
    <property type="project" value="UniProtKB-ARBA"/>
</dbReference>
<keyword evidence="5" id="KW-0808">Transferase</keyword>
<dbReference type="Gramene" id="ONIVA01G38410.1">
    <property type="protein sequence ID" value="ONIVA01G38410.1"/>
    <property type="gene ID" value="ONIVA01G38410"/>
</dbReference>
<evidence type="ECO:0000313" key="14">
    <source>
        <dbReference type="Proteomes" id="UP000006591"/>
    </source>
</evidence>